<organism evidence="2 3">
    <name type="scientific">Franconibacter pulveris</name>
    <dbReference type="NCBI Taxonomy" id="435910"/>
    <lineage>
        <taxon>Bacteria</taxon>
        <taxon>Pseudomonadati</taxon>
        <taxon>Pseudomonadota</taxon>
        <taxon>Gammaproteobacteria</taxon>
        <taxon>Enterobacterales</taxon>
        <taxon>Enterobacteriaceae</taxon>
        <taxon>Franconibacter</taxon>
    </lineage>
</organism>
<dbReference type="Pfam" id="PF11658">
    <property type="entry name" value="CBP_BcsG"/>
    <property type="match status" value="1"/>
</dbReference>
<keyword evidence="1" id="KW-0472">Membrane</keyword>
<dbReference type="OrthoDB" id="6965261at2"/>
<accession>A0A0J8VJ90</accession>
<evidence type="ECO:0000313" key="2">
    <source>
        <dbReference type="EMBL" id="KMV32555.1"/>
    </source>
</evidence>
<dbReference type="Proteomes" id="UP000037315">
    <property type="component" value="Unassembled WGS sequence"/>
</dbReference>
<keyword evidence="1" id="KW-0812">Transmembrane</keyword>
<gene>
    <name evidence="2" type="ORF">ACH50_21255</name>
</gene>
<feature type="transmembrane region" description="Helical" evidence="1">
    <location>
        <begin position="113"/>
        <end position="132"/>
    </location>
</feature>
<evidence type="ECO:0000256" key="1">
    <source>
        <dbReference type="SAM" id="Phobius"/>
    </source>
</evidence>
<proteinExistence type="predicted"/>
<protein>
    <submittedName>
        <fullName evidence="2">Membrane protein</fullName>
    </submittedName>
</protein>
<sequence>MTNQTSSAPASASGWQYWRGLSGWNYYFLLKFGLLWTGYLNFHALDNLVFMAFLLFPIPNRNLHRLRHWLALPVGFALFWRDTWLPGPQSLVSQGSQIAGFSSDYILDLITRFINWQMVGAAFVLLVAWLFLSQWLRVTVFVVAIMLWLNVLTLTGPVISLWPAGQNAAATVTATGGGADNTVARASTGGALVSGDIPAQDGPPTTANLNAWLSSFYASEAKRQAPLPASLPADAQPFELLVINICSLAWSDVEATGLMNHPLWSHFDIVFKNFNAGTSYSGPAAIRLLRASCGQPSHKNLYQPAGEACYLFDNLEKLGFTQHLMMDHNGLFGDFLKEVRDFGGMKAPLMNQADLPVNLLSFDGSPVYNDTAVLNRWLEQEGRDNTKSSATFFNMLPLHDGNHFPGNSKPADYKLRAQKLFDELDAFLTQIEKENRRAMVVIVPEHGAALQGDRMQVSGLRDIPSPAITHVPVGVKFVGMKAPHQGSAIEIDQPSSFLAISELVARSVDGKNFVADQVDWDALTKNLPQTAPVSENANAVVIQYQGKPYVRLSGGDWVPYPQ</sequence>
<dbReference type="InterPro" id="IPR017744">
    <property type="entry name" value="BcsG"/>
</dbReference>
<evidence type="ECO:0000313" key="3">
    <source>
        <dbReference type="Proteomes" id="UP000037315"/>
    </source>
</evidence>
<dbReference type="AlphaFoldDB" id="A0A0J8VJ90"/>
<keyword evidence="1" id="KW-1133">Transmembrane helix</keyword>
<dbReference type="NCBIfam" id="TIGR03368">
    <property type="entry name" value="cellulose_yhjU"/>
    <property type="match status" value="1"/>
</dbReference>
<keyword evidence="3" id="KW-1185">Reference proteome</keyword>
<dbReference type="RefSeq" id="WP_048888753.1">
    <property type="nucleotide sequence ID" value="NZ_LFEJ01000027.1"/>
</dbReference>
<name>A0A0J8VJ90_9ENTR</name>
<feature type="transmembrane region" description="Helical" evidence="1">
    <location>
        <begin position="139"/>
        <end position="162"/>
    </location>
</feature>
<dbReference type="STRING" id="1121863.GCA_000621185_03420"/>
<comment type="caution">
    <text evidence="2">The sequence shown here is derived from an EMBL/GenBank/DDBJ whole genome shotgun (WGS) entry which is preliminary data.</text>
</comment>
<dbReference type="PATRIC" id="fig|1656095.3.peg.3930"/>
<reference evidence="2 3" key="1">
    <citation type="submission" date="2015-06" db="EMBL/GenBank/DDBJ databases">
        <title>Genome sequencing of Cronobacter sp. strain DJ34 isolated from petroleum contaminated sludge of Duliajan Oil Fields, Assam, India.</title>
        <authorList>
            <person name="Pal S."/>
            <person name="Banerjee T.D."/>
            <person name="Roy A."/>
            <person name="Sar P."/>
            <person name="Kazy S.K."/>
        </authorList>
    </citation>
    <scope>NUCLEOTIDE SEQUENCE [LARGE SCALE GENOMIC DNA]</scope>
    <source>
        <strain evidence="2 3">DJ34</strain>
    </source>
</reference>
<dbReference type="EMBL" id="LFEJ01000027">
    <property type="protein sequence ID" value="KMV32555.1"/>
    <property type="molecule type" value="Genomic_DNA"/>
</dbReference>